<reference evidence="2 3" key="1">
    <citation type="submission" date="2019-08" db="EMBL/GenBank/DDBJ databases">
        <authorList>
            <person name="Luo N."/>
        </authorList>
    </citation>
    <scope>NUCLEOTIDE SEQUENCE [LARGE SCALE GENOMIC DNA]</scope>
    <source>
        <strain evidence="2 3">NCIMB 9442</strain>
    </source>
</reference>
<dbReference type="Proteomes" id="UP001194469">
    <property type="component" value="Unassembled WGS sequence"/>
</dbReference>
<feature type="domain" description="Polysaccharide pyruvyl transferase" evidence="1">
    <location>
        <begin position="15"/>
        <end position="312"/>
    </location>
</feature>
<dbReference type="EMBL" id="VRYY01000670">
    <property type="protein sequence ID" value="MBG3878665.1"/>
    <property type="molecule type" value="Genomic_DNA"/>
</dbReference>
<dbReference type="RefSeq" id="WP_196610523.1">
    <property type="nucleotide sequence ID" value="NZ_VRYY01000670.1"/>
</dbReference>
<sequence>MKDVRVLHLASFEGNIGDNANHNGVHELWRTCLPGYRFHFHQLEMREFYWKMRAFDKDFAALANTYDLLVIGGGNYFELWVEHSPTGTSVAIPQEIMGMIRTPTLFYALGLDPYMGAPEVCVERFKGFLDMVLASERCLVSVRNDGSKQSARTVLGDAYADRLHMMPDGGFFVRPESHYHPELQDDCRTIGLNLAGDMPDFRFGGQDGSGVRRFLDDLASVLADSLTRNPDLNLVLYPHIWKDFSLISEFCQRFPDPLLRRRTTVAPYLHGPGSERYIFDTYARCALNMGNRFHTNVCSIGLNVPSIGFVTHPQIRELYREVNLPDRCLATADPDFAANLAGLLDASLKDLPGLRKRYEASMVMVRGQATAFLGTVGAWLETVL</sequence>
<dbReference type="InterPro" id="IPR007345">
    <property type="entry name" value="Polysacch_pyruvyl_Trfase"/>
</dbReference>
<protein>
    <recommendedName>
        <fullName evidence="1">Polysaccharide pyruvyl transferase domain-containing protein</fullName>
    </recommendedName>
</protein>
<gene>
    <name evidence="2" type="ORF">FVW20_17050</name>
</gene>
<evidence type="ECO:0000313" key="3">
    <source>
        <dbReference type="Proteomes" id="UP001194469"/>
    </source>
</evidence>
<proteinExistence type="predicted"/>
<evidence type="ECO:0000259" key="1">
    <source>
        <dbReference type="Pfam" id="PF04230"/>
    </source>
</evidence>
<name>A0ABS0J868_9BACT</name>
<keyword evidence="3" id="KW-1185">Reference proteome</keyword>
<evidence type="ECO:0000313" key="2">
    <source>
        <dbReference type="EMBL" id="MBG3878665.1"/>
    </source>
</evidence>
<dbReference type="PANTHER" id="PTHR36836:SF1">
    <property type="entry name" value="COLANIC ACID BIOSYNTHESIS PROTEIN WCAK"/>
    <property type="match status" value="1"/>
</dbReference>
<comment type="caution">
    <text evidence="2">The sequence shown here is derived from an EMBL/GenBank/DDBJ whole genome shotgun (WGS) entry which is preliminary data.</text>
</comment>
<dbReference type="PANTHER" id="PTHR36836">
    <property type="entry name" value="COLANIC ACID BIOSYNTHESIS PROTEIN WCAK"/>
    <property type="match status" value="1"/>
</dbReference>
<organism evidence="2 3">
    <name type="scientific">Nitratidesulfovibrio oxamicus</name>
    <dbReference type="NCBI Taxonomy" id="32016"/>
    <lineage>
        <taxon>Bacteria</taxon>
        <taxon>Pseudomonadati</taxon>
        <taxon>Thermodesulfobacteriota</taxon>
        <taxon>Desulfovibrionia</taxon>
        <taxon>Desulfovibrionales</taxon>
        <taxon>Desulfovibrionaceae</taxon>
        <taxon>Nitratidesulfovibrio</taxon>
    </lineage>
</organism>
<dbReference type="Pfam" id="PF04230">
    <property type="entry name" value="PS_pyruv_trans"/>
    <property type="match status" value="1"/>
</dbReference>
<accession>A0ABS0J868</accession>